<sequence>MSVYTEIDDKLFSELRNLVGEQQLNLFTQKGELTEVFQGSSFRFLVPVGFFAASRYPPRGRRFRRPANPMPDAEKVSVPELYPVQRRVVEEVEAAAKRKAREGRPPYVTLHLACGFGKTVTACHLIAKHRLRAVVCVPNKMIIPQWRAAVEATGASHLVSVDGVSSLLRELRTVTPSVLVVVSRHFGNEEFCRLVDERYDVLVVDESHTHNLMNNTAMARFLAFHPPRVCYFLTATPRAVNRVYCNDVINVTKLSTLRKTLRVSNAYFEPFSTPRVRAIVRMLDSPQNKYHIYTEKALVEDAPRNAEIVRTVADEFAAGAINRVLVIAKLRSHMLAIYNALVERFGEDVVALGDAQNRKTPERVRDIRGRARFIFVSTLFYSGTGLDIPSLDSLVVCVGVMNAMQAEQLLGRVCRDTADHANRTVFVFPTTAIREIRSVVGLFAQRLVALATQKLGFERDAGPPDPRARTEKALARAFRR</sequence>
<keyword evidence="6" id="KW-0946">Virion</keyword>
<keyword evidence="5" id="KW-0067">ATP-binding</keyword>
<evidence type="ECO:0000259" key="11">
    <source>
        <dbReference type="PROSITE" id="PS51192"/>
    </source>
</evidence>
<evidence type="ECO:0000256" key="1">
    <source>
        <dbReference type="ARBA" id="ARBA00004328"/>
    </source>
</evidence>
<dbReference type="GO" id="GO:0044423">
    <property type="term" value="C:virion component"/>
    <property type="evidence" value="ECO:0007669"/>
    <property type="project" value="UniProtKB-KW"/>
</dbReference>
<dbReference type="RefSeq" id="YP_008658532.1">
    <property type="nucleotide sequence ID" value="NC_022563.1"/>
</dbReference>
<dbReference type="PROSITE" id="PS51192">
    <property type="entry name" value="HELICASE_ATP_BIND_1"/>
    <property type="match status" value="1"/>
</dbReference>
<protein>
    <submittedName>
        <fullName evidence="12">Transcript release/DNA helicase</fullName>
    </submittedName>
</protein>
<dbReference type="SUPFAM" id="SSF52540">
    <property type="entry name" value="P-loop containing nucleoside triphosphate hydrolases"/>
    <property type="match status" value="1"/>
</dbReference>
<accession>U3UBM1</accession>
<dbReference type="Pfam" id="PF04851">
    <property type="entry name" value="ResIII"/>
    <property type="match status" value="1"/>
</dbReference>
<organism evidence="12 13">
    <name type="scientific">Squirrelpox virus</name>
    <dbReference type="NCBI Taxonomy" id="240426"/>
    <lineage>
        <taxon>Viruses</taxon>
        <taxon>Varidnaviria</taxon>
        <taxon>Bamfordvirae</taxon>
        <taxon>Nucleocytoviricota</taxon>
        <taxon>Pokkesviricetes</taxon>
        <taxon>Chitovirales</taxon>
        <taxon>Poxviridae</taxon>
        <taxon>Chordopoxvirinae</taxon>
        <taxon>Sciuripoxvirus</taxon>
        <taxon>Sciuripoxvirus squirrelpox</taxon>
    </lineage>
</organism>
<keyword evidence="13" id="KW-1185">Reference proteome</keyword>
<dbReference type="GO" id="GO:0004386">
    <property type="term" value="F:helicase activity"/>
    <property type="evidence" value="ECO:0007669"/>
    <property type="project" value="UniProtKB-KW"/>
</dbReference>
<dbReference type="SMART" id="SM00487">
    <property type="entry name" value="DEXDc"/>
    <property type="match status" value="1"/>
</dbReference>
<reference evidence="12 13" key="1">
    <citation type="submission" date="2011-10" db="EMBL/GenBank/DDBJ databases">
        <authorList>
            <person name="Darby A."/>
        </authorList>
    </citation>
    <scope>NUCLEOTIDE SEQUENCE [LARGE SCALE GENOMIC DNA]</scope>
    <source>
        <strain evidence="12">Red squirrel UK</strain>
    </source>
</reference>
<dbReference type="Gene3D" id="3.40.50.300">
    <property type="entry name" value="P-loop containing nucleotide triphosphate hydrolases"/>
    <property type="match status" value="2"/>
</dbReference>
<keyword evidence="7" id="KW-0426">Late protein</keyword>
<evidence type="ECO:0000256" key="10">
    <source>
        <dbReference type="ARBA" id="ARBA00038498"/>
    </source>
</evidence>
<evidence type="ECO:0000313" key="12">
    <source>
        <dbReference type="EMBL" id="CCD83290.1"/>
    </source>
</evidence>
<dbReference type="OrthoDB" id="4131at10239"/>
<evidence type="ECO:0000256" key="5">
    <source>
        <dbReference type="ARBA" id="ARBA00022840"/>
    </source>
</evidence>
<evidence type="ECO:0000256" key="9">
    <source>
        <dbReference type="ARBA" id="ARBA00037581"/>
    </source>
</evidence>
<name>U3UBM1_9POXV</name>
<evidence type="ECO:0000256" key="4">
    <source>
        <dbReference type="ARBA" id="ARBA00022806"/>
    </source>
</evidence>
<dbReference type="PANTHER" id="PTHR47396:SF1">
    <property type="entry name" value="ATP-DEPENDENT HELICASE IRC3-RELATED"/>
    <property type="match status" value="1"/>
</dbReference>
<keyword evidence="4 12" id="KW-0347">Helicase</keyword>
<keyword evidence="2" id="KW-0547">Nucleotide-binding</keyword>
<evidence type="ECO:0000313" key="13">
    <source>
        <dbReference type="Proteomes" id="UP000144311"/>
    </source>
</evidence>
<comment type="similarity">
    <text evidence="10">Belongs to the helicase family. Poxviruses subfamily.</text>
</comment>
<evidence type="ECO:0000256" key="3">
    <source>
        <dbReference type="ARBA" id="ARBA00022801"/>
    </source>
</evidence>
<dbReference type="Proteomes" id="UP000144311">
    <property type="component" value="Segment"/>
</dbReference>
<evidence type="ECO:0000256" key="8">
    <source>
        <dbReference type="ARBA" id="ARBA00023163"/>
    </source>
</evidence>
<comment type="subcellular location">
    <subcellularLocation>
        <location evidence="1">Virion</location>
    </subcellularLocation>
</comment>
<dbReference type="InterPro" id="IPR027417">
    <property type="entry name" value="P-loop_NTPase"/>
</dbReference>
<gene>
    <name evidence="12" type="primary">A18R</name>
    <name evidence="12" type="ORF">SQPV_1070</name>
</gene>
<dbReference type="GO" id="GO:0016787">
    <property type="term" value="F:hydrolase activity"/>
    <property type="evidence" value="ECO:0007669"/>
    <property type="project" value="UniProtKB-KW"/>
</dbReference>
<feature type="domain" description="Helicase ATP-binding" evidence="11">
    <location>
        <begin position="99"/>
        <end position="255"/>
    </location>
</feature>
<dbReference type="PANTHER" id="PTHR47396">
    <property type="entry name" value="TYPE I RESTRICTION ENZYME ECOKI R PROTEIN"/>
    <property type="match status" value="1"/>
</dbReference>
<proteinExistence type="inferred from homology"/>
<dbReference type="GeneID" id="18158455"/>
<dbReference type="EMBL" id="HE601899">
    <property type="protein sequence ID" value="CCD83290.1"/>
    <property type="molecule type" value="Genomic_DNA"/>
</dbReference>
<dbReference type="GO" id="GO:0003677">
    <property type="term" value="F:DNA binding"/>
    <property type="evidence" value="ECO:0007669"/>
    <property type="project" value="InterPro"/>
</dbReference>
<dbReference type="KEGG" id="vg:18158455"/>
<reference evidence="12 13" key="2">
    <citation type="submission" date="2013-10" db="EMBL/GenBank/DDBJ databases">
        <title>The genome of epidemic Squirrel Poxvirus reveals novel virulence genes.</title>
        <authorList>
            <person name="Darby A.C."/>
            <person name="McInnes C.J."/>
            <person name="Kjaer K.H."/>
            <person name="Wood A.R."/>
            <person name="Hughes M."/>
            <person name="Martensen P.M."/>
            <person name="Radford A.D."/>
            <person name="Hall N."/>
            <person name="Chantrey J."/>
        </authorList>
    </citation>
    <scope>NUCLEOTIDE SEQUENCE [LARGE SCALE GENOMIC DNA]</scope>
    <source>
        <strain evidence="12">Red squirrel UK</strain>
    </source>
</reference>
<dbReference type="GO" id="GO:0005524">
    <property type="term" value="F:ATP binding"/>
    <property type="evidence" value="ECO:0007669"/>
    <property type="project" value="UniProtKB-KW"/>
</dbReference>
<dbReference type="InterPro" id="IPR050742">
    <property type="entry name" value="Helicase_Restrict-Modif_Enz"/>
</dbReference>
<evidence type="ECO:0000256" key="6">
    <source>
        <dbReference type="ARBA" id="ARBA00022844"/>
    </source>
</evidence>
<comment type="function">
    <text evidence="9">DNA helicase which seems to act as a postreplicative transcription termination factor. Involved in ATP-dependent release of nascent RNA. Forms a stable complex with single-stranded DNA, and to a lesser extent RNA.</text>
</comment>
<keyword evidence="8" id="KW-0804">Transcription</keyword>
<evidence type="ECO:0000256" key="2">
    <source>
        <dbReference type="ARBA" id="ARBA00022741"/>
    </source>
</evidence>
<evidence type="ECO:0000256" key="7">
    <source>
        <dbReference type="ARBA" id="ARBA00022921"/>
    </source>
</evidence>
<keyword evidence="3" id="KW-0378">Hydrolase</keyword>
<dbReference type="InterPro" id="IPR014001">
    <property type="entry name" value="Helicase_ATP-bd"/>
</dbReference>
<dbReference type="InterPro" id="IPR006935">
    <property type="entry name" value="Helicase/UvrB_N"/>
</dbReference>